<feature type="domain" description="TonB-dependent receptor plug" evidence="15">
    <location>
        <begin position="49"/>
        <end position="160"/>
    </location>
</feature>
<organism evidence="16 17">
    <name type="scientific">Novosphingobium pentaromativorans</name>
    <dbReference type="NCBI Taxonomy" id="205844"/>
    <lineage>
        <taxon>Bacteria</taxon>
        <taxon>Pseudomonadati</taxon>
        <taxon>Pseudomonadota</taxon>
        <taxon>Alphaproteobacteria</taxon>
        <taxon>Sphingomonadales</taxon>
        <taxon>Sphingomonadaceae</taxon>
        <taxon>Novosphingobium</taxon>
    </lineage>
</organism>
<keyword evidence="3 11" id="KW-1134">Transmembrane beta strand</keyword>
<evidence type="ECO:0000256" key="10">
    <source>
        <dbReference type="ARBA" id="ARBA00023237"/>
    </source>
</evidence>
<comment type="caution">
    <text evidence="16">The sequence shown here is derived from an EMBL/GenBank/DDBJ whole genome shotgun (WGS) entry which is preliminary data.</text>
</comment>
<dbReference type="InterPro" id="IPR039426">
    <property type="entry name" value="TonB-dep_rcpt-like"/>
</dbReference>
<evidence type="ECO:0000256" key="8">
    <source>
        <dbReference type="ARBA" id="ARBA00023077"/>
    </source>
</evidence>
<name>A0A2W5ND51_9SPHN</name>
<evidence type="ECO:0000256" key="11">
    <source>
        <dbReference type="PROSITE-ProRule" id="PRU01360"/>
    </source>
</evidence>
<accession>A0A2W5ND51</accession>
<keyword evidence="4" id="KW-0410">Iron transport</keyword>
<dbReference type="Gene3D" id="2.40.170.20">
    <property type="entry name" value="TonB-dependent receptor, beta-barrel domain"/>
    <property type="match status" value="1"/>
</dbReference>
<evidence type="ECO:0000256" key="5">
    <source>
        <dbReference type="ARBA" id="ARBA00022692"/>
    </source>
</evidence>
<keyword evidence="7" id="KW-0406">Ion transport</keyword>
<keyword evidence="2 11" id="KW-0813">Transport</keyword>
<dbReference type="AlphaFoldDB" id="A0A2W5ND51"/>
<evidence type="ECO:0000256" key="6">
    <source>
        <dbReference type="ARBA" id="ARBA00023004"/>
    </source>
</evidence>
<comment type="similarity">
    <text evidence="11 12">Belongs to the TonB-dependent receptor family.</text>
</comment>
<feature type="signal peptide" evidence="13">
    <location>
        <begin position="1"/>
        <end position="26"/>
    </location>
</feature>
<evidence type="ECO:0000259" key="15">
    <source>
        <dbReference type="Pfam" id="PF07715"/>
    </source>
</evidence>
<keyword evidence="9 11" id="KW-0472">Membrane</keyword>
<evidence type="ECO:0000313" key="16">
    <source>
        <dbReference type="EMBL" id="PZQ51024.1"/>
    </source>
</evidence>
<keyword evidence="5 11" id="KW-0812">Transmembrane</keyword>
<dbReference type="Proteomes" id="UP000249082">
    <property type="component" value="Unassembled WGS sequence"/>
</dbReference>
<keyword evidence="6" id="KW-0408">Iron</keyword>
<evidence type="ECO:0000256" key="1">
    <source>
        <dbReference type="ARBA" id="ARBA00004571"/>
    </source>
</evidence>
<dbReference type="InterPro" id="IPR036942">
    <property type="entry name" value="Beta-barrel_TonB_sf"/>
</dbReference>
<feature type="chain" id="PRO_5015861063" evidence="13">
    <location>
        <begin position="27"/>
        <end position="741"/>
    </location>
</feature>
<reference evidence="16 17" key="1">
    <citation type="submission" date="2017-08" db="EMBL/GenBank/DDBJ databases">
        <title>Infants hospitalized years apart are colonized by the same room-sourced microbial strains.</title>
        <authorList>
            <person name="Brooks B."/>
            <person name="Olm M.R."/>
            <person name="Firek B.A."/>
            <person name="Baker R."/>
            <person name="Thomas B.C."/>
            <person name="Morowitz M.J."/>
            <person name="Banfield J.F."/>
        </authorList>
    </citation>
    <scope>NUCLEOTIDE SEQUENCE [LARGE SCALE GENOMIC DNA]</scope>
    <source>
        <strain evidence="16">S2_005_002_R2_33</strain>
    </source>
</reference>
<dbReference type="InterPro" id="IPR012910">
    <property type="entry name" value="Plug_dom"/>
</dbReference>
<comment type="subcellular location">
    <subcellularLocation>
        <location evidence="1 11">Cell outer membrane</location>
        <topology evidence="1 11">Multi-pass membrane protein</topology>
    </subcellularLocation>
</comment>
<evidence type="ECO:0000256" key="13">
    <source>
        <dbReference type="SAM" id="SignalP"/>
    </source>
</evidence>
<evidence type="ECO:0000259" key="14">
    <source>
        <dbReference type="Pfam" id="PF00593"/>
    </source>
</evidence>
<keyword evidence="13" id="KW-0732">Signal</keyword>
<sequence>MIKGTILSSTMLSLGLALGLAAPASAEEAPEGGANPEIVVTATKRALKLSDVPMPISAVTGDQLKAMNANSLGDYIARLPGVVFNDYQPGISEVVIRGIAATTYHEQGQTTVGYYLNEVPIVEPGFPIGIPDIDTFDLDRVEVLRGPQGTLFGTSTLGGAVNYVAAVADPGKYDAAAQGLLGSTKNASGQLNYAAKAMINLPLVKDQLAVRMMALQRVDAGYLDNPGIGVNGSSDYRTRGLRGSLVATPNDTTKITLMTTYQDTRLDDQTYLDLDNPYVRNTPRAEPQKTDFWMSSARLDQELPFGTLTMLGSVIEKHNTTVFSYPYAYVTGVTTGEDAAYSLGKANANIKTFETRLASKDAGPFQWLIGFSYMKAKKHSNDRIYQGGAADFIDANPDLYDGYAGDLIAPDDAIYGYLSDTRNENWGLFGEASWEFVPTLTLTLGGRYYNTRNSAEITNAPGSLAPGDYTIAPSSFGVKQKEDGFTPKASLSWKPSQTMLAYATYSQGYREGGPNPNAAILDGIPTSYKSDTVDNYEAGVKTSLFGNKLTLDAAVFHIEWKDIQARLFTDAPYYYSYVTNAGGAKIDGVEFSGAFQFNRNLGFSSNVTYQDARLSKFLPDTFAVGGGYDKGTTLPGSSKWSVANNLRFDLPDMTGAPSLEIAHRYISKAPVAFGNEATRGNFNVFDLRASMGLGENIRVMAFANNVFDKFGILNAPFTSQTVPSGSIIRPRTIGVKLDWSL</sequence>
<dbReference type="PANTHER" id="PTHR32552">
    <property type="entry name" value="FERRICHROME IRON RECEPTOR-RELATED"/>
    <property type="match status" value="1"/>
</dbReference>
<dbReference type="PROSITE" id="PS52016">
    <property type="entry name" value="TONB_DEPENDENT_REC_3"/>
    <property type="match status" value="1"/>
</dbReference>
<proteinExistence type="inferred from homology"/>
<dbReference type="PANTHER" id="PTHR32552:SF81">
    <property type="entry name" value="TONB-DEPENDENT OUTER MEMBRANE RECEPTOR"/>
    <property type="match status" value="1"/>
</dbReference>
<feature type="domain" description="TonB-dependent receptor-like beta-barrel" evidence="14">
    <location>
        <begin position="251"/>
        <end position="706"/>
    </location>
</feature>
<dbReference type="Pfam" id="PF00593">
    <property type="entry name" value="TonB_dep_Rec_b-barrel"/>
    <property type="match status" value="1"/>
</dbReference>
<dbReference type="EMBL" id="QFPX01000029">
    <property type="protein sequence ID" value="PZQ51024.1"/>
    <property type="molecule type" value="Genomic_DNA"/>
</dbReference>
<gene>
    <name evidence="16" type="ORF">DI555_21645</name>
</gene>
<evidence type="ECO:0000256" key="4">
    <source>
        <dbReference type="ARBA" id="ARBA00022496"/>
    </source>
</evidence>
<evidence type="ECO:0000256" key="9">
    <source>
        <dbReference type="ARBA" id="ARBA00023136"/>
    </source>
</evidence>
<dbReference type="InterPro" id="IPR000531">
    <property type="entry name" value="Beta-barrel_TonB"/>
</dbReference>
<evidence type="ECO:0000256" key="3">
    <source>
        <dbReference type="ARBA" id="ARBA00022452"/>
    </source>
</evidence>
<evidence type="ECO:0000313" key="17">
    <source>
        <dbReference type="Proteomes" id="UP000249082"/>
    </source>
</evidence>
<dbReference type="GO" id="GO:0009279">
    <property type="term" value="C:cell outer membrane"/>
    <property type="evidence" value="ECO:0007669"/>
    <property type="project" value="UniProtKB-SubCell"/>
</dbReference>
<keyword evidence="16" id="KW-0675">Receptor</keyword>
<dbReference type="CDD" id="cd01347">
    <property type="entry name" value="ligand_gated_channel"/>
    <property type="match status" value="1"/>
</dbReference>
<dbReference type="GO" id="GO:0006826">
    <property type="term" value="P:iron ion transport"/>
    <property type="evidence" value="ECO:0007669"/>
    <property type="project" value="UniProtKB-KW"/>
</dbReference>
<keyword evidence="10 11" id="KW-0998">Cell outer membrane</keyword>
<evidence type="ECO:0000256" key="7">
    <source>
        <dbReference type="ARBA" id="ARBA00023065"/>
    </source>
</evidence>
<keyword evidence="8 12" id="KW-0798">TonB box</keyword>
<evidence type="ECO:0000256" key="12">
    <source>
        <dbReference type="RuleBase" id="RU003357"/>
    </source>
</evidence>
<dbReference type="SUPFAM" id="SSF56935">
    <property type="entry name" value="Porins"/>
    <property type="match status" value="1"/>
</dbReference>
<dbReference type="Pfam" id="PF07715">
    <property type="entry name" value="Plug"/>
    <property type="match status" value="1"/>
</dbReference>
<evidence type="ECO:0000256" key="2">
    <source>
        <dbReference type="ARBA" id="ARBA00022448"/>
    </source>
</evidence>
<protein>
    <submittedName>
        <fullName evidence="16">TonB-dependent receptor</fullName>
    </submittedName>
</protein>